<evidence type="ECO:0000313" key="3">
    <source>
        <dbReference type="EMBL" id="KAK8022463.1"/>
    </source>
</evidence>
<dbReference type="SUPFAM" id="SSF51905">
    <property type="entry name" value="FAD/NAD(P)-binding domain"/>
    <property type="match status" value="1"/>
</dbReference>
<evidence type="ECO:0000313" key="4">
    <source>
        <dbReference type="Proteomes" id="UP001444661"/>
    </source>
</evidence>
<dbReference type="PANTHER" id="PTHR11552">
    <property type="entry name" value="GLUCOSE-METHANOL-CHOLINE GMC OXIDOREDUCTASE"/>
    <property type="match status" value="1"/>
</dbReference>
<dbReference type="Proteomes" id="UP001444661">
    <property type="component" value="Unassembled WGS sequence"/>
</dbReference>
<evidence type="ECO:0000259" key="2">
    <source>
        <dbReference type="PROSITE" id="PS00624"/>
    </source>
</evidence>
<dbReference type="InterPro" id="IPR012132">
    <property type="entry name" value="GMC_OxRdtase"/>
</dbReference>
<dbReference type="PROSITE" id="PS00624">
    <property type="entry name" value="GMC_OXRED_2"/>
    <property type="match status" value="1"/>
</dbReference>
<gene>
    <name evidence="3" type="ORF">PG993_013230</name>
</gene>
<organism evidence="3 4">
    <name type="scientific">Apiospora rasikravindrae</name>
    <dbReference type="NCBI Taxonomy" id="990691"/>
    <lineage>
        <taxon>Eukaryota</taxon>
        <taxon>Fungi</taxon>
        <taxon>Dikarya</taxon>
        <taxon>Ascomycota</taxon>
        <taxon>Pezizomycotina</taxon>
        <taxon>Sordariomycetes</taxon>
        <taxon>Xylariomycetidae</taxon>
        <taxon>Amphisphaeriales</taxon>
        <taxon>Apiosporaceae</taxon>
        <taxon>Apiospora</taxon>
    </lineage>
</organism>
<evidence type="ECO:0000256" key="1">
    <source>
        <dbReference type="ARBA" id="ARBA00010790"/>
    </source>
</evidence>
<dbReference type="PANTHER" id="PTHR11552:SF210">
    <property type="entry name" value="GLUCOSE-METHANOL-CHOLINE OXIDOREDUCTASE N-TERMINAL DOMAIN-CONTAINING PROTEIN-RELATED"/>
    <property type="match status" value="1"/>
</dbReference>
<dbReference type="Gene3D" id="3.50.50.60">
    <property type="entry name" value="FAD/NAD(P)-binding domain"/>
    <property type="match status" value="1"/>
</dbReference>
<reference evidence="3 4" key="1">
    <citation type="submission" date="2023-01" db="EMBL/GenBank/DDBJ databases">
        <title>Analysis of 21 Apiospora genomes using comparative genomics revels a genus with tremendous synthesis potential of carbohydrate active enzymes and secondary metabolites.</title>
        <authorList>
            <person name="Sorensen T."/>
        </authorList>
    </citation>
    <scope>NUCLEOTIDE SEQUENCE [LARGE SCALE GENOMIC DNA]</scope>
    <source>
        <strain evidence="3 4">CBS 33761</strain>
    </source>
</reference>
<dbReference type="SUPFAM" id="SSF54373">
    <property type="entry name" value="FAD-linked reductases, C-terminal domain"/>
    <property type="match status" value="1"/>
</dbReference>
<name>A0ABR1RXK2_9PEZI</name>
<comment type="caution">
    <text evidence="3">The sequence shown here is derived from an EMBL/GenBank/DDBJ whole genome shotgun (WGS) entry which is preliminary data.</text>
</comment>
<comment type="similarity">
    <text evidence="1">Belongs to the GMC oxidoreductase family.</text>
</comment>
<dbReference type="InterPro" id="IPR036188">
    <property type="entry name" value="FAD/NAD-bd_sf"/>
</dbReference>
<dbReference type="Gene3D" id="3.30.560.10">
    <property type="entry name" value="Glucose Oxidase, domain 3"/>
    <property type="match status" value="2"/>
</dbReference>
<dbReference type="Pfam" id="PF00732">
    <property type="entry name" value="GMC_oxred_N"/>
    <property type="match status" value="1"/>
</dbReference>
<dbReference type="InterPro" id="IPR000172">
    <property type="entry name" value="GMC_OxRdtase_N"/>
</dbReference>
<dbReference type="EMBL" id="JAQQWK010000012">
    <property type="protein sequence ID" value="KAK8022463.1"/>
    <property type="molecule type" value="Genomic_DNA"/>
</dbReference>
<protein>
    <recommendedName>
        <fullName evidence="2">Glucose-methanol-choline oxidoreductase N-terminal domain-containing protein</fullName>
    </recommendedName>
</protein>
<accession>A0ABR1RXK2</accession>
<sequence>MTDAVVKRIVSEKDATGDLPLAKGVIVLNDGGDKGEEEEITVSVKSEIILAAGALQSPQILELSGIGGKGLLETHGNEVLVDNPGVGERLQDRAIVSQGFEVGAGVPSETCCGTPQPDDRGPAPDSAAMVMTPSAPQDFATILTCLNHPDSRGSAHIVSPDIRVKPRLDPKYMSHPLDLEIMARHVQFVEKIIVTEPLRC</sequence>
<keyword evidence="4" id="KW-1185">Reference proteome</keyword>
<proteinExistence type="inferred from homology"/>
<feature type="domain" description="Glucose-methanol-choline oxidoreductase N-terminal" evidence="2">
    <location>
        <begin position="53"/>
        <end position="67"/>
    </location>
</feature>